<feature type="non-terminal residue" evidence="10">
    <location>
        <position position="211"/>
    </location>
</feature>
<dbReference type="OrthoDB" id="28748at2759"/>
<evidence type="ECO:0000256" key="7">
    <source>
        <dbReference type="ARBA" id="ARBA00022989"/>
    </source>
</evidence>
<dbReference type="Pfam" id="PF10510">
    <property type="entry name" value="PIG-S"/>
    <property type="match status" value="1"/>
</dbReference>
<proteinExistence type="inferred from homology"/>
<keyword evidence="8" id="KW-0472">Membrane</keyword>
<evidence type="ECO:0000256" key="5">
    <source>
        <dbReference type="ARBA" id="ARBA00022692"/>
    </source>
</evidence>
<dbReference type="InterPro" id="IPR019540">
    <property type="entry name" value="PtdIno-glycan_biosynth_class_S"/>
</dbReference>
<dbReference type="AlphaFoldDB" id="A0A2J7ZFH6"/>
<dbReference type="PANTHER" id="PTHR21072">
    <property type="entry name" value="GPI TRANSAMIDASE COMPONENT PIG-S"/>
    <property type="match status" value="1"/>
</dbReference>
<evidence type="ECO:0000256" key="4">
    <source>
        <dbReference type="ARBA" id="ARBA00022502"/>
    </source>
</evidence>
<dbReference type="GO" id="GO:0016255">
    <property type="term" value="P:attachment of GPI anchor to protein"/>
    <property type="evidence" value="ECO:0007669"/>
    <property type="project" value="InterPro"/>
</dbReference>
<keyword evidence="9" id="KW-0325">Glycoprotein</keyword>
<dbReference type="PANTHER" id="PTHR21072:SF13">
    <property type="entry name" value="GPI TRANSAMIDASE COMPONENT PIG-S"/>
    <property type="match status" value="1"/>
</dbReference>
<keyword evidence="5" id="KW-0812">Transmembrane</keyword>
<dbReference type="UniPathway" id="UPA00196"/>
<name>A0A2J7ZFH6_9CHLO</name>
<dbReference type="Proteomes" id="UP000236333">
    <property type="component" value="Unassembled WGS sequence"/>
</dbReference>
<dbReference type="GO" id="GO:0042765">
    <property type="term" value="C:GPI-anchor transamidase complex"/>
    <property type="evidence" value="ECO:0007669"/>
    <property type="project" value="InterPro"/>
</dbReference>
<comment type="caution">
    <text evidence="10">The sequence shown here is derived from an EMBL/GenBank/DDBJ whole genome shotgun (WGS) entry which is preliminary data.</text>
</comment>
<evidence type="ECO:0000313" key="11">
    <source>
        <dbReference type="Proteomes" id="UP000236333"/>
    </source>
</evidence>
<keyword evidence="7" id="KW-1133">Transmembrane helix</keyword>
<gene>
    <name evidence="10" type="ORF">TSOC_015209</name>
</gene>
<evidence type="ECO:0000256" key="3">
    <source>
        <dbReference type="ARBA" id="ARBA00005316"/>
    </source>
</evidence>
<evidence type="ECO:0000313" key="10">
    <source>
        <dbReference type="EMBL" id="PNG99020.1"/>
    </source>
</evidence>
<organism evidence="10 11">
    <name type="scientific">Tetrabaena socialis</name>
    <dbReference type="NCBI Taxonomy" id="47790"/>
    <lineage>
        <taxon>Eukaryota</taxon>
        <taxon>Viridiplantae</taxon>
        <taxon>Chlorophyta</taxon>
        <taxon>core chlorophytes</taxon>
        <taxon>Chlorophyceae</taxon>
        <taxon>CS clade</taxon>
        <taxon>Chlamydomonadales</taxon>
        <taxon>Tetrabaenaceae</taxon>
        <taxon>Tetrabaena</taxon>
    </lineage>
</organism>
<comment type="pathway">
    <text evidence="2">Glycolipid biosynthesis; glycosylphosphatidylinositol-anchor biosynthesis.</text>
</comment>
<keyword evidence="11" id="KW-1185">Reference proteome</keyword>
<comment type="subcellular location">
    <subcellularLocation>
        <location evidence="1">Endoplasmic reticulum membrane</location>
        <topology evidence="1">Multi-pass membrane protein</topology>
    </subcellularLocation>
</comment>
<comment type="similarity">
    <text evidence="3">Belongs to the PIGS family.</text>
</comment>
<dbReference type="GO" id="GO:0006506">
    <property type="term" value="P:GPI anchor biosynthetic process"/>
    <property type="evidence" value="ECO:0007669"/>
    <property type="project" value="UniProtKB-UniPathway"/>
</dbReference>
<evidence type="ECO:0000256" key="1">
    <source>
        <dbReference type="ARBA" id="ARBA00004477"/>
    </source>
</evidence>
<evidence type="ECO:0000256" key="8">
    <source>
        <dbReference type="ARBA" id="ARBA00023136"/>
    </source>
</evidence>
<evidence type="ECO:0000256" key="6">
    <source>
        <dbReference type="ARBA" id="ARBA00022824"/>
    </source>
</evidence>
<keyword evidence="4" id="KW-0337">GPI-anchor biosynthesis</keyword>
<keyword evidence="6" id="KW-0256">Endoplasmic reticulum</keyword>
<evidence type="ECO:0000256" key="9">
    <source>
        <dbReference type="ARBA" id="ARBA00023180"/>
    </source>
</evidence>
<sequence length="211" mass="21964">MALAEQGGRCRLTEQEGRCRLAEQGLRCLLADQWSLLAGAWVQVLYFTPARTNASWDQRRAAFVLPHSRLPEFVDAAWPLDPGRTGPPASAATTSGGGAAAAVPYDVAAAPAGSRMVAVGEAMLPPAALSGAGGREAEEAAAAAALPRLLPPRAAESMPPAVLNFVLYAPQPRQRPLLLLGPGGEPAAANSFRVPGWGMLQVFNQVPEPGL</sequence>
<accession>A0A2J7ZFH6</accession>
<reference evidence="10 11" key="1">
    <citation type="journal article" date="2017" name="Mol. Biol. Evol.">
        <title>The 4-celled Tetrabaena socialis nuclear genome reveals the essential components for genetic control of cell number at the origin of multicellularity in the volvocine lineage.</title>
        <authorList>
            <person name="Featherston J."/>
            <person name="Arakaki Y."/>
            <person name="Hanschen E.R."/>
            <person name="Ferris P.J."/>
            <person name="Michod R.E."/>
            <person name="Olson B.J.S.C."/>
            <person name="Nozaki H."/>
            <person name="Durand P.M."/>
        </authorList>
    </citation>
    <scope>NUCLEOTIDE SEQUENCE [LARGE SCALE GENOMIC DNA]</scope>
    <source>
        <strain evidence="10 11">NIES-571</strain>
    </source>
</reference>
<evidence type="ECO:0000256" key="2">
    <source>
        <dbReference type="ARBA" id="ARBA00004687"/>
    </source>
</evidence>
<dbReference type="EMBL" id="PGGS01004477">
    <property type="protein sequence ID" value="PNG99020.1"/>
    <property type="molecule type" value="Genomic_DNA"/>
</dbReference>
<protein>
    <submittedName>
        <fullName evidence="10">Uncharacterized protein</fullName>
    </submittedName>
</protein>